<gene>
    <name evidence="2" type="ORF">H9982_03230</name>
</gene>
<accession>A0A9D1VRT2</accession>
<dbReference type="Proteomes" id="UP000824246">
    <property type="component" value="Unassembled WGS sequence"/>
</dbReference>
<reference evidence="2" key="1">
    <citation type="journal article" date="2021" name="PeerJ">
        <title>Extensive microbial diversity within the chicken gut microbiome revealed by metagenomics and culture.</title>
        <authorList>
            <person name="Gilroy R."/>
            <person name="Ravi A."/>
            <person name="Getino M."/>
            <person name="Pursley I."/>
            <person name="Horton D.L."/>
            <person name="Alikhan N.F."/>
            <person name="Baker D."/>
            <person name="Gharbi K."/>
            <person name="Hall N."/>
            <person name="Watson M."/>
            <person name="Adriaenssens E.M."/>
            <person name="Foster-Nyarko E."/>
            <person name="Jarju S."/>
            <person name="Secka A."/>
            <person name="Antonio M."/>
            <person name="Oren A."/>
            <person name="Chaudhuri R.R."/>
            <person name="La Ragione R."/>
            <person name="Hildebrand F."/>
            <person name="Pallen M.J."/>
        </authorList>
    </citation>
    <scope>NUCLEOTIDE SEQUENCE</scope>
    <source>
        <strain evidence="2">ChiHjej12B11-16260</strain>
    </source>
</reference>
<sequence length="73" mass="7298">MKKLVLFFAVACAVSLAACTNKASEATEVTEDTVAVETVVEEVACACDSCACDSCTGNCGAEVAATDSAVVAE</sequence>
<feature type="chain" id="PRO_5038767054" description="Lipoprotein" evidence="1">
    <location>
        <begin position="18"/>
        <end position="73"/>
    </location>
</feature>
<keyword evidence="1" id="KW-0732">Signal</keyword>
<organism evidence="2 3">
    <name type="scientific">Candidatus Barnesiella excrementipullorum</name>
    <dbReference type="NCBI Taxonomy" id="2838479"/>
    <lineage>
        <taxon>Bacteria</taxon>
        <taxon>Pseudomonadati</taxon>
        <taxon>Bacteroidota</taxon>
        <taxon>Bacteroidia</taxon>
        <taxon>Bacteroidales</taxon>
        <taxon>Barnesiellaceae</taxon>
        <taxon>Barnesiella</taxon>
    </lineage>
</organism>
<feature type="signal peptide" evidence="1">
    <location>
        <begin position="1"/>
        <end position="17"/>
    </location>
</feature>
<dbReference type="EMBL" id="DXFB01000086">
    <property type="protein sequence ID" value="HIX45212.1"/>
    <property type="molecule type" value="Genomic_DNA"/>
</dbReference>
<reference evidence="2" key="2">
    <citation type="submission" date="2021-04" db="EMBL/GenBank/DDBJ databases">
        <authorList>
            <person name="Gilroy R."/>
        </authorList>
    </citation>
    <scope>NUCLEOTIDE SEQUENCE</scope>
    <source>
        <strain evidence="2">ChiHjej12B11-16260</strain>
    </source>
</reference>
<evidence type="ECO:0008006" key="4">
    <source>
        <dbReference type="Google" id="ProtNLM"/>
    </source>
</evidence>
<evidence type="ECO:0000313" key="3">
    <source>
        <dbReference type="Proteomes" id="UP000824246"/>
    </source>
</evidence>
<proteinExistence type="predicted"/>
<evidence type="ECO:0000256" key="1">
    <source>
        <dbReference type="SAM" id="SignalP"/>
    </source>
</evidence>
<dbReference type="PROSITE" id="PS51257">
    <property type="entry name" value="PROKAR_LIPOPROTEIN"/>
    <property type="match status" value="1"/>
</dbReference>
<comment type="caution">
    <text evidence="2">The sequence shown here is derived from an EMBL/GenBank/DDBJ whole genome shotgun (WGS) entry which is preliminary data.</text>
</comment>
<dbReference type="AlphaFoldDB" id="A0A9D1VRT2"/>
<name>A0A9D1VRT2_9BACT</name>
<evidence type="ECO:0000313" key="2">
    <source>
        <dbReference type="EMBL" id="HIX45212.1"/>
    </source>
</evidence>
<protein>
    <recommendedName>
        <fullName evidence="4">Lipoprotein</fullName>
    </recommendedName>
</protein>